<dbReference type="Proteomes" id="UP000248405">
    <property type="component" value="Unassembled WGS sequence"/>
</dbReference>
<name>A0A319BIL5_ASPVC</name>
<evidence type="ECO:0000313" key="2">
    <source>
        <dbReference type="EMBL" id="PYH63178.1"/>
    </source>
</evidence>
<dbReference type="GeneID" id="37206736"/>
<accession>A0A319BIL5</accession>
<proteinExistence type="predicted"/>
<dbReference type="RefSeq" id="XP_025556972.1">
    <property type="nucleotide sequence ID" value="XM_025702144.1"/>
</dbReference>
<dbReference type="EMBL" id="KZ821664">
    <property type="protein sequence ID" value="PYH63178.1"/>
    <property type="molecule type" value="Genomic_DNA"/>
</dbReference>
<keyword evidence="3" id="KW-1185">Reference proteome</keyword>
<keyword evidence="1" id="KW-0732">Signal</keyword>
<gene>
    <name evidence="2" type="ORF">BO88DRAFT_241795</name>
</gene>
<sequence>MAIYQTARNWLLLLASVQAMPNNQQNQAVTEYQEFMENTPQNVQDCCNGWCSGPHCFYSNCNPWTRKYSTEESCPGDYSICSSTPVCQGGPGFLCKGSNMVICPGNMYYSTQSCCISVGCGPNC</sequence>
<evidence type="ECO:0000313" key="3">
    <source>
        <dbReference type="Proteomes" id="UP000248405"/>
    </source>
</evidence>
<feature type="signal peptide" evidence="1">
    <location>
        <begin position="1"/>
        <end position="19"/>
    </location>
</feature>
<organism evidence="2 3">
    <name type="scientific">Aspergillus vadensis (strain CBS 113365 / IMI 142717 / IBT 24658)</name>
    <dbReference type="NCBI Taxonomy" id="1448311"/>
    <lineage>
        <taxon>Eukaryota</taxon>
        <taxon>Fungi</taxon>
        <taxon>Dikarya</taxon>
        <taxon>Ascomycota</taxon>
        <taxon>Pezizomycotina</taxon>
        <taxon>Eurotiomycetes</taxon>
        <taxon>Eurotiomycetidae</taxon>
        <taxon>Eurotiales</taxon>
        <taxon>Aspergillaceae</taxon>
        <taxon>Aspergillus</taxon>
        <taxon>Aspergillus subgen. Circumdati</taxon>
    </lineage>
</organism>
<protein>
    <submittedName>
        <fullName evidence="2">Uncharacterized protein</fullName>
    </submittedName>
</protein>
<feature type="chain" id="PRO_5016275140" evidence="1">
    <location>
        <begin position="20"/>
        <end position="124"/>
    </location>
</feature>
<reference evidence="2" key="1">
    <citation type="submission" date="2016-12" db="EMBL/GenBank/DDBJ databases">
        <title>The genomes of Aspergillus section Nigri reveals drivers in fungal speciation.</title>
        <authorList>
            <consortium name="DOE Joint Genome Institute"/>
            <person name="Vesth T.C."/>
            <person name="Nybo J."/>
            <person name="Theobald S."/>
            <person name="Brandl J."/>
            <person name="Frisvad J.C."/>
            <person name="Nielsen K.F."/>
            <person name="Lyhne E.K."/>
            <person name="Kogle M.E."/>
            <person name="Kuo A."/>
            <person name="Riley R."/>
            <person name="Clum A."/>
            <person name="Nolan M."/>
            <person name="Lipzen A."/>
            <person name="Salamov A."/>
            <person name="Henrissat B."/>
            <person name="Wiebenga A."/>
            <person name="De Vries R.P."/>
            <person name="Grigoriev I.V."/>
            <person name="Mortensen U.H."/>
            <person name="Andersen M.R."/>
            <person name="Baker S.E."/>
        </authorList>
    </citation>
    <scope>NUCLEOTIDE SEQUENCE [LARGE SCALE GENOMIC DNA]</scope>
    <source>
        <strain evidence="2">CBS 113365</strain>
    </source>
</reference>
<dbReference type="AlphaFoldDB" id="A0A319BIL5"/>
<evidence type="ECO:0000256" key="1">
    <source>
        <dbReference type="SAM" id="SignalP"/>
    </source>
</evidence>